<dbReference type="OrthoDB" id="42832at2157"/>
<dbReference type="PANTHER" id="PTHR31891:SF1">
    <property type="entry name" value="FORMAMIDASE C869.04-RELATED"/>
    <property type="match status" value="1"/>
</dbReference>
<name>M0B3I3_9EURY</name>
<gene>
    <name evidence="2" type="ORF">C480_11971</name>
</gene>
<dbReference type="EMBL" id="AOIP01000031">
    <property type="protein sequence ID" value="ELZ04229.1"/>
    <property type="molecule type" value="Genomic_DNA"/>
</dbReference>
<evidence type="ECO:0000313" key="3">
    <source>
        <dbReference type="Proteomes" id="UP000011591"/>
    </source>
</evidence>
<keyword evidence="3" id="KW-1185">Reference proteome</keyword>
<dbReference type="PATRIC" id="fig|1227491.4.peg.2457"/>
<evidence type="ECO:0000313" key="2">
    <source>
        <dbReference type="EMBL" id="ELZ04229.1"/>
    </source>
</evidence>
<dbReference type="Gene3D" id="2.60.120.580">
    <property type="entry name" value="Acetamidase/Formamidase-like domains"/>
    <property type="match status" value="1"/>
</dbReference>
<dbReference type="Gene3D" id="3.10.28.20">
    <property type="entry name" value="Acetamidase/Formamidase-like domains"/>
    <property type="match status" value="1"/>
</dbReference>
<dbReference type="SUPFAM" id="SSF141130">
    <property type="entry name" value="Acetamidase/Formamidase-like"/>
    <property type="match status" value="1"/>
</dbReference>
<evidence type="ECO:0000256" key="1">
    <source>
        <dbReference type="SAM" id="MobiDB-lite"/>
    </source>
</evidence>
<comment type="caution">
    <text evidence="2">The sequence shown here is derived from an EMBL/GenBank/DDBJ whole genome shotgun (WGS) entry which is preliminary data.</text>
</comment>
<proteinExistence type="predicted"/>
<feature type="region of interest" description="Disordered" evidence="1">
    <location>
        <begin position="104"/>
        <end position="136"/>
    </location>
</feature>
<dbReference type="GO" id="GO:0016811">
    <property type="term" value="F:hydrolase activity, acting on carbon-nitrogen (but not peptide) bonds, in linear amides"/>
    <property type="evidence" value="ECO:0007669"/>
    <property type="project" value="InterPro"/>
</dbReference>
<organism evidence="2 3">
    <name type="scientific">Natrialba aegyptia DSM 13077</name>
    <dbReference type="NCBI Taxonomy" id="1227491"/>
    <lineage>
        <taxon>Archaea</taxon>
        <taxon>Methanobacteriati</taxon>
        <taxon>Methanobacteriota</taxon>
        <taxon>Stenosarchaea group</taxon>
        <taxon>Halobacteria</taxon>
        <taxon>Halobacteriales</taxon>
        <taxon>Natrialbaceae</taxon>
        <taxon>Natrialba</taxon>
    </lineage>
</organism>
<dbReference type="RefSeq" id="WP_006665843.1">
    <property type="nucleotide sequence ID" value="NZ_AOIP01000031.1"/>
</dbReference>
<dbReference type="Proteomes" id="UP000011591">
    <property type="component" value="Unassembled WGS sequence"/>
</dbReference>
<dbReference type="PANTHER" id="PTHR31891">
    <property type="entry name" value="FORMAMIDASE C869.04-RELATED"/>
    <property type="match status" value="1"/>
</dbReference>
<accession>M0B3I3</accession>
<dbReference type="Pfam" id="PF03069">
    <property type="entry name" value="FmdA_AmdA"/>
    <property type="match status" value="2"/>
</dbReference>
<sequence>MSRRTISHETGAIYEFTPELEPIATVESGAQLTVETRDSLDGAVQSESDVLESVPAEVNAATGPIAVEGAEPGDVLRVDIDDIRLTEDRGRVISVDGFGLLDGHEGIEAPRSRITPVESESDGDGDGNGNGNGERAERSDATLSIAGIDADVPVEPLIGTIGVATESESHTTLVPHDHGGNLDTTDLCAGNAVYFPVFQAGAMLAMGDCKAAMADGEMCGTGAEIGTAIDVTVTVLSDPETELERPLIETPEAWKPVASADTLEAACEIATRDAIELLAAEHEVDTTDAYLFASLVGGLEISQVVDPLVTVRNAVPKAYLSAPF</sequence>
<dbReference type="InterPro" id="IPR004304">
    <property type="entry name" value="FmdA_AmdA"/>
</dbReference>
<protein>
    <submittedName>
        <fullName evidence="2">Acetamidase/formamidase</fullName>
    </submittedName>
</protein>
<dbReference type="AlphaFoldDB" id="M0B3I3"/>
<reference evidence="2 3" key="1">
    <citation type="journal article" date="2014" name="PLoS Genet.">
        <title>Phylogenetically driven sequencing of extremely halophilic archaea reveals strategies for static and dynamic osmo-response.</title>
        <authorList>
            <person name="Becker E.A."/>
            <person name="Seitzer P.M."/>
            <person name="Tritt A."/>
            <person name="Larsen D."/>
            <person name="Krusor M."/>
            <person name="Yao A.I."/>
            <person name="Wu D."/>
            <person name="Madern D."/>
            <person name="Eisen J.A."/>
            <person name="Darling A.E."/>
            <person name="Facciotti M.T."/>
        </authorList>
    </citation>
    <scope>NUCLEOTIDE SEQUENCE [LARGE SCALE GENOMIC DNA]</scope>
    <source>
        <strain evidence="2 3">DSM 13077</strain>
    </source>
</reference>